<reference evidence="2" key="1">
    <citation type="journal article" date="2014" name="Int. J. Syst. Evol. Microbiol.">
        <title>Complete genome sequence of Corynebacterium casei LMG S-19264T (=DSM 44701T), isolated from a smear-ripened cheese.</title>
        <authorList>
            <consortium name="US DOE Joint Genome Institute (JGI-PGF)"/>
            <person name="Walter F."/>
            <person name="Albersmeier A."/>
            <person name="Kalinowski J."/>
            <person name="Ruckert C."/>
        </authorList>
    </citation>
    <scope>NUCLEOTIDE SEQUENCE</scope>
    <source>
        <strain evidence="2">JCM 4346</strain>
    </source>
</reference>
<evidence type="ECO:0000313" key="3">
    <source>
        <dbReference type="Proteomes" id="UP000658320"/>
    </source>
</evidence>
<accession>A0A918CI33</accession>
<comment type="caution">
    <text evidence="2">The sequence shown here is derived from an EMBL/GenBank/DDBJ whole genome shotgun (WGS) entry which is preliminary data.</text>
</comment>
<sequence length="69" mass="7769">MEDEIWLTAREAAELTGVSVVTVYSWARRGHLKVEGLDHRGQKLFRHLDVARAEMATRAKAKRVLVPAA</sequence>
<dbReference type="EMBL" id="BMSX01000010">
    <property type="protein sequence ID" value="GGR24078.1"/>
    <property type="molecule type" value="Genomic_DNA"/>
</dbReference>
<dbReference type="InterPro" id="IPR009061">
    <property type="entry name" value="DNA-bd_dom_put_sf"/>
</dbReference>
<dbReference type="Gene3D" id="1.10.1660.10">
    <property type="match status" value="1"/>
</dbReference>
<dbReference type="SUPFAM" id="SSF46955">
    <property type="entry name" value="Putative DNA-binding domain"/>
    <property type="match status" value="1"/>
</dbReference>
<name>A0A918CI33_9ACTN</name>
<dbReference type="InterPro" id="IPR041657">
    <property type="entry name" value="HTH_17"/>
</dbReference>
<evidence type="ECO:0000259" key="1">
    <source>
        <dbReference type="Pfam" id="PF12728"/>
    </source>
</evidence>
<dbReference type="AlphaFoldDB" id="A0A918CI33"/>
<protein>
    <recommendedName>
        <fullName evidence="1">Helix-turn-helix domain-containing protein</fullName>
    </recommendedName>
</protein>
<gene>
    <name evidence="2" type="ORF">GCM10010251_45190</name>
</gene>
<dbReference type="Proteomes" id="UP000658320">
    <property type="component" value="Unassembled WGS sequence"/>
</dbReference>
<proteinExistence type="predicted"/>
<dbReference type="RefSeq" id="WP_229911097.1">
    <property type="nucleotide sequence ID" value="NZ_BMSX01000010.1"/>
</dbReference>
<organism evidence="2 3">
    <name type="scientific">Streptomyces aurantiogriseus</name>
    <dbReference type="NCBI Taxonomy" id="66870"/>
    <lineage>
        <taxon>Bacteria</taxon>
        <taxon>Bacillati</taxon>
        <taxon>Actinomycetota</taxon>
        <taxon>Actinomycetes</taxon>
        <taxon>Kitasatosporales</taxon>
        <taxon>Streptomycetaceae</taxon>
        <taxon>Streptomyces</taxon>
    </lineage>
</organism>
<evidence type="ECO:0000313" key="2">
    <source>
        <dbReference type="EMBL" id="GGR24078.1"/>
    </source>
</evidence>
<dbReference type="Pfam" id="PF12728">
    <property type="entry name" value="HTH_17"/>
    <property type="match status" value="1"/>
</dbReference>
<keyword evidence="3" id="KW-1185">Reference proteome</keyword>
<feature type="domain" description="Helix-turn-helix" evidence="1">
    <location>
        <begin position="6"/>
        <end position="51"/>
    </location>
</feature>
<reference evidence="2" key="2">
    <citation type="submission" date="2020-09" db="EMBL/GenBank/DDBJ databases">
        <authorList>
            <person name="Sun Q."/>
            <person name="Ohkuma M."/>
        </authorList>
    </citation>
    <scope>NUCLEOTIDE SEQUENCE</scope>
    <source>
        <strain evidence="2">JCM 4346</strain>
    </source>
</reference>